<reference evidence="3 4" key="1">
    <citation type="submission" date="2018-10" db="EMBL/GenBank/DDBJ databases">
        <title>Genomic Encyclopedia of Type Strains, Phase IV (KMG-IV): sequencing the most valuable type-strain genomes for metagenomic binning, comparative biology and taxonomic classification.</title>
        <authorList>
            <person name="Goeker M."/>
        </authorList>
    </citation>
    <scope>NUCLEOTIDE SEQUENCE [LARGE SCALE GENOMIC DNA]</scope>
    <source>
        <strain evidence="3 4">DSM 25586</strain>
    </source>
</reference>
<sequence>MSSGAGGSGSAFRRRVERAAELRSVRASGSTAQENDELNAAEEELRQKRAKIDDAAKAEYLIRDAMAQGKFDNLKYAGKPIPGLGEAYDPDWWVKGLIQRENISGLGPKAILLRTEDAELDARLDAQFSEKQVREIVEDFNARVIDARRQLQGGPPVITKTRDVDVELDRWRERRAAAAADAPPTPEPQRTWWRRLWNGPG</sequence>
<evidence type="ECO:0000313" key="3">
    <source>
        <dbReference type="EMBL" id="RKR12772.1"/>
    </source>
</evidence>
<gene>
    <name evidence="3" type="ORF">C8D78_3679</name>
</gene>
<protein>
    <submittedName>
        <fullName evidence="3">Uncharacterized protein DUF1992</fullName>
    </submittedName>
</protein>
<evidence type="ECO:0000259" key="2">
    <source>
        <dbReference type="Pfam" id="PF09350"/>
    </source>
</evidence>
<name>A0A495E757_9MICC</name>
<dbReference type="Pfam" id="PF09350">
    <property type="entry name" value="DJC28_CD"/>
    <property type="match status" value="1"/>
</dbReference>
<dbReference type="EMBL" id="RBIR01000011">
    <property type="protein sequence ID" value="RKR12772.1"/>
    <property type="molecule type" value="Genomic_DNA"/>
</dbReference>
<evidence type="ECO:0000313" key="4">
    <source>
        <dbReference type="Proteomes" id="UP000276055"/>
    </source>
</evidence>
<comment type="caution">
    <text evidence="3">The sequence shown here is derived from an EMBL/GenBank/DDBJ whole genome shotgun (WGS) entry which is preliminary data.</text>
</comment>
<feature type="region of interest" description="Disordered" evidence="1">
    <location>
        <begin position="23"/>
        <end position="42"/>
    </location>
</feature>
<dbReference type="InterPro" id="IPR018961">
    <property type="entry name" value="DnaJ_homolog_subfam-C_membr-28"/>
</dbReference>
<dbReference type="RefSeq" id="WP_120955266.1">
    <property type="nucleotide sequence ID" value="NZ_RBIR01000011.1"/>
</dbReference>
<feature type="domain" description="DnaJ homologue subfamily C member 28 conserved" evidence="2">
    <location>
        <begin position="58"/>
        <end position="124"/>
    </location>
</feature>
<accession>A0A495E757</accession>
<dbReference type="OrthoDB" id="3395286at2"/>
<dbReference type="Proteomes" id="UP000276055">
    <property type="component" value="Unassembled WGS sequence"/>
</dbReference>
<organism evidence="3 4">
    <name type="scientific">Arthrobacter oryzae</name>
    <dbReference type="NCBI Taxonomy" id="409290"/>
    <lineage>
        <taxon>Bacteria</taxon>
        <taxon>Bacillati</taxon>
        <taxon>Actinomycetota</taxon>
        <taxon>Actinomycetes</taxon>
        <taxon>Micrococcales</taxon>
        <taxon>Micrococcaceae</taxon>
        <taxon>Arthrobacter</taxon>
    </lineage>
</organism>
<proteinExistence type="predicted"/>
<feature type="region of interest" description="Disordered" evidence="1">
    <location>
        <begin position="175"/>
        <end position="201"/>
    </location>
</feature>
<dbReference type="AlphaFoldDB" id="A0A495E757"/>
<evidence type="ECO:0000256" key="1">
    <source>
        <dbReference type="SAM" id="MobiDB-lite"/>
    </source>
</evidence>